<keyword evidence="9" id="KW-0249">Electron transport</keyword>
<evidence type="ECO:0000256" key="1">
    <source>
        <dbReference type="ARBA" id="ARBA00003195"/>
    </source>
</evidence>
<evidence type="ECO:0000256" key="9">
    <source>
        <dbReference type="ARBA" id="ARBA00022982"/>
    </source>
</evidence>
<sequence>MAQVRRMASTRIFPLVAFSMDRIEVQGVVSSSSRYIFNSSQRPLLSYSVAGRLTGQRRRTLSALAPRGAAKQDGCHPIPCRSFELVLGIGAKEEVTLHQLDVSAQEAPRDLLRVTEDICVKFATSSRRSSWCWTPLAARNPSNQVEDDEDEDDVDVMPVHSQLAKSIGPSLLSCQREPDHLEESLAPPRIVRNTPGSKSKKTFAEGWGQAETVRLLHSVTRDEMESVTALDRPAGPARLGGEPDGVIGSSVQRWSSLGSRLKAELQGCNQSATEIKKQQLTAQHSQLHIKMGHPVEEPPRNTQPEATREEMRDAMLPLAYRDNCANLLIPLNRCRKDTYYLPWKCENERHSYEKCQYDEFKLRVKKMDELREAKGGARSN</sequence>
<comment type="subcellular location">
    <subcellularLocation>
        <location evidence="3">Mitochondrion inner membrane</location>
        <topology evidence="3">Peripheral membrane protein</topology>
    </subcellularLocation>
    <subcellularLocation>
        <location evidence="2">Mitochondrion intermembrane space</location>
    </subcellularLocation>
</comment>
<name>L7JI42_PYRO1</name>
<evidence type="ECO:0000256" key="11">
    <source>
        <dbReference type="ARBA" id="ARBA00023136"/>
    </source>
</evidence>
<dbReference type="GO" id="GO:0005743">
    <property type="term" value="C:mitochondrial inner membrane"/>
    <property type="evidence" value="ECO:0007669"/>
    <property type="project" value="UniProtKB-SubCell"/>
</dbReference>
<evidence type="ECO:0000256" key="4">
    <source>
        <dbReference type="ARBA" id="ARBA00008006"/>
    </source>
</evidence>
<evidence type="ECO:0000256" key="12">
    <source>
        <dbReference type="ARBA" id="ARBA00023157"/>
    </source>
</evidence>
<comment type="function">
    <text evidence="1">Accessory subunit of the mitochondrial membrane respiratory chain NADH dehydrogenase (Complex I), that is believed not to be involved in catalysis. Complex I functions in the transfer of electrons from NADH to the respiratory chain. The immediate electron acceptor for the enzyme is believed to be ubiquinone.</text>
</comment>
<keyword evidence="11" id="KW-0472">Membrane</keyword>
<protein>
    <recommendedName>
        <fullName evidence="5">NADH dehydrogenase [ubiquinone] 1 beta subcomplex subunit 7</fullName>
    </recommendedName>
</protein>
<evidence type="ECO:0000256" key="6">
    <source>
        <dbReference type="ARBA" id="ARBA00022448"/>
    </source>
</evidence>
<dbReference type="PROSITE" id="PS51808">
    <property type="entry name" value="CHCH"/>
    <property type="match status" value="1"/>
</dbReference>
<comment type="similarity">
    <text evidence="4">Belongs to the complex I NDUFB7 subunit family.</text>
</comment>
<gene>
    <name evidence="13" type="ORF">OOW_P131scaffold00314g87</name>
</gene>
<dbReference type="AlphaFoldDB" id="L7JI42"/>
<keyword evidence="7" id="KW-0679">Respiratory chain</keyword>
<evidence type="ECO:0000256" key="7">
    <source>
        <dbReference type="ARBA" id="ARBA00022660"/>
    </source>
</evidence>
<dbReference type="EMBL" id="JH795166">
    <property type="protein sequence ID" value="ELQ67514.1"/>
    <property type="molecule type" value="Genomic_DNA"/>
</dbReference>
<evidence type="ECO:0000256" key="5">
    <source>
        <dbReference type="ARBA" id="ARBA00018677"/>
    </source>
</evidence>
<evidence type="ECO:0000313" key="13">
    <source>
        <dbReference type="EMBL" id="ELQ67514.1"/>
    </source>
</evidence>
<proteinExistence type="inferred from homology"/>
<keyword evidence="10" id="KW-0496">Mitochondrion</keyword>
<organism>
    <name type="scientific">Pyricularia oryzae (strain P131)</name>
    <name type="common">Rice blast fungus</name>
    <name type="synonym">Magnaporthe oryzae</name>
    <dbReference type="NCBI Taxonomy" id="1143193"/>
    <lineage>
        <taxon>Eukaryota</taxon>
        <taxon>Fungi</taxon>
        <taxon>Dikarya</taxon>
        <taxon>Ascomycota</taxon>
        <taxon>Pezizomycotina</taxon>
        <taxon>Sordariomycetes</taxon>
        <taxon>Sordariomycetidae</taxon>
        <taxon>Magnaporthales</taxon>
        <taxon>Pyriculariaceae</taxon>
        <taxon>Pyricularia</taxon>
    </lineage>
</organism>
<dbReference type="PANTHER" id="PTHR20900">
    <property type="entry name" value="NADH:UBIQUINONE OXIDOREDUCTASE B18-LIKE SUBUNIT"/>
    <property type="match status" value="1"/>
</dbReference>
<keyword evidence="12" id="KW-1015">Disulfide bond</keyword>
<dbReference type="GO" id="GO:0005758">
    <property type="term" value="C:mitochondrial intermembrane space"/>
    <property type="evidence" value="ECO:0007669"/>
    <property type="project" value="UniProtKB-SubCell"/>
</dbReference>
<accession>L7JI42</accession>
<reference evidence="13" key="1">
    <citation type="journal article" date="2012" name="PLoS Genet.">
        <title>Comparative analysis of the genomes of two field isolates of the rice blast fungus Magnaporthe oryzae.</title>
        <authorList>
            <person name="Xue M."/>
            <person name="Yang J."/>
            <person name="Li Z."/>
            <person name="Hu S."/>
            <person name="Yao N."/>
            <person name="Dean R.A."/>
            <person name="Zhao W."/>
            <person name="Shen M."/>
            <person name="Zhang H."/>
            <person name="Li C."/>
            <person name="Liu L."/>
            <person name="Cao L."/>
            <person name="Xu X."/>
            <person name="Xing Y."/>
            <person name="Hsiang T."/>
            <person name="Zhang Z."/>
            <person name="Xu J.R."/>
            <person name="Peng Y.L."/>
        </authorList>
    </citation>
    <scope>NUCLEOTIDE SEQUENCE [LARGE SCALE GENOMIC DNA]</scope>
    <source>
        <strain evidence="13">P131</strain>
    </source>
</reference>
<evidence type="ECO:0000256" key="3">
    <source>
        <dbReference type="ARBA" id="ARBA00004637"/>
    </source>
</evidence>
<keyword evidence="8" id="KW-0999">Mitochondrion inner membrane</keyword>
<evidence type="ECO:0000256" key="2">
    <source>
        <dbReference type="ARBA" id="ARBA00004569"/>
    </source>
</evidence>
<evidence type="ECO:0000256" key="8">
    <source>
        <dbReference type="ARBA" id="ARBA00022792"/>
    </source>
</evidence>
<dbReference type="Pfam" id="PF05676">
    <property type="entry name" value="NDUF_B7"/>
    <property type="match status" value="1"/>
</dbReference>
<evidence type="ECO:0000256" key="10">
    <source>
        <dbReference type="ARBA" id="ARBA00023128"/>
    </source>
</evidence>
<dbReference type="InterPro" id="IPR008698">
    <property type="entry name" value="NDUB7"/>
</dbReference>
<dbReference type="PANTHER" id="PTHR20900:SF0">
    <property type="entry name" value="NADH DEHYDROGENASE [UBIQUINONE] 1 BETA SUBCOMPLEX SUBUNIT 7"/>
    <property type="match status" value="1"/>
</dbReference>
<keyword evidence="6" id="KW-0813">Transport</keyword>